<evidence type="ECO:0000256" key="1">
    <source>
        <dbReference type="ARBA" id="ARBA00009656"/>
    </source>
</evidence>
<sequence length="318" mass="33184">MDLAPRRCADGVRETSSTSKYCLSFGTVGTGRSVAPTLRFSVGMTPTEVERLLRPLCLKDLRTLLRLRGLSPAGGKDQMEARLKDHMLASGNFSTHIPADGAEPQGAPSGYAVAPQGYQQMGNFDRPPSHAMAPPGGHSSVQLGGYSDAPPGQYRQQGGPPPQQYGSPMPGQQGAAGGNNYSRPGGQQNVGNFITDRPSSRVLAPPGGASQISFGEYNMPAPSANPRHFAGPSPPPYGVAPPHAPPSYGFGSPAQAMPPGLGAYPGGPRPGEMGRETNVQQNNYSRPNGQQNVGNFITDRPSSRVLAPPGGKSQITFG</sequence>
<dbReference type="AlphaFoldDB" id="A0A2J8AER9"/>
<evidence type="ECO:0000256" key="2">
    <source>
        <dbReference type="SAM" id="MobiDB-lite"/>
    </source>
</evidence>
<accession>A0A2J8AER9</accession>
<dbReference type="PANTHER" id="PTHR33403:SF31">
    <property type="entry name" value="PROTEIN SPIRAL1-LIKE 1"/>
    <property type="match status" value="1"/>
</dbReference>
<dbReference type="InterPro" id="IPR039613">
    <property type="entry name" value="SPR1/2/3/4/5"/>
</dbReference>
<protein>
    <recommendedName>
        <fullName evidence="3">SAP domain-containing protein</fullName>
    </recommendedName>
</protein>
<dbReference type="Proteomes" id="UP000236333">
    <property type="component" value="Unassembled WGS sequence"/>
</dbReference>
<dbReference type="GO" id="GO:0043622">
    <property type="term" value="P:cortical microtubule organization"/>
    <property type="evidence" value="ECO:0007669"/>
    <property type="project" value="InterPro"/>
</dbReference>
<evidence type="ECO:0000313" key="4">
    <source>
        <dbReference type="EMBL" id="PNH10996.1"/>
    </source>
</evidence>
<proteinExistence type="inferred from homology"/>
<feature type="compositionally biased region" description="Pro residues" evidence="2">
    <location>
        <begin position="232"/>
        <end position="245"/>
    </location>
</feature>
<dbReference type="InterPro" id="IPR003034">
    <property type="entry name" value="SAP_dom"/>
</dbReference>
<evidence type="ECO:0000313" key="5">
    <source>
        <dbReference type="Proteomes" id="UP000236333"/>
    </source>
</evidence>
<comment type="caution">
    <text evidence="4">The sequence shown here is derived from an EMBL/GenBank/DDBJ whole genome shotgun (WGS) entry which is preliminary data.</text>
</comment>
<dbReference type="PANTHER" id="PTHR33403">
    <property type="entry name" value="SPR1"/>
    <property type="match status" value="1"/>
</dbReference>
<dbReference type="PROSITE" id="PS50800">
    <property type="entry name" value="SAP"/>
    <property type="match status" value="1"/>
</dbReference>
<gene>
    <name evidence="4" type="ORF">TSOC_002201</name>
</gene>
<comment type="similarity">
    <text evidence="1">Belongs to the SPIRAL1 family.</text>
</comment>
<organism evidence="4 5">
    <name type="scientific">Tetrabaena socialis</name>
    <dbReference type="NCBI Taxonomy" id="47790"/>
    <lineage>
        <taxon>Eukaryota</taxon>
        <taxon>Viridiplantae</taxon>
        <taxon>Chlorophyta</taxon>
        <taxon>core chlorophytes</taxon>
        <taxon>Chlorophyceae</taxon>
        <taxon>CS clade</taxon>
        <taxon>Chlamydomonadales</taxon>
        <taxon>Tetrabaenaceae</taxon>
        <taxon>Tetrabaena</taxon>
    </lineage>
</organism>
<feature type="compositionally biased region" description="Low complexity" evidence="2">
    <location>
        <begin position="150"/>
        <end position="173"/>
    </location>
</feature>
<feature type="domain" description="SAP" evidence="3">
    <location>
        <begin position="53"/>
        <end position="87"/>
    </location>
</feature>
<dbReference type="EMBL" id="PGGS01000041">
    <property type="protein sequence ID" value="PNH10996.1"/>
    <property type="molecule type" value="Genomic_DNA"/>
</dbReference>
<reference evidence="4 5" key="1">
    <citation type="journal article" date="2017" name="Mol. Biol. Evol.">
        <title>The 4-celled Tetrabaena socialis nuclear genome reveals the essential components for genetic control of cell number at the origin of multicellularity in the volvocine lineage.</title>
        <authorList>
            <person name="Featherston J."/>
            <person name="Arakaki Y."/>
            <person name="Hanschen E.R."/>
            <person name="Ferris P.J."/>
            <person name="Michod R.E."/>
            <person name="Olson B.J.S.C."/>
            <person name="Nozaki H."/>
            <person name="Durand P.M."/>
        </authorList>
    </citation>
    <scope>NUCLEOTIDE SEQUENCE [LARGE SCALE GENOMIC DNA]</scope>
    <source>
        <strain evidence="4 5">NIES-571</strain>
    </source>
</reference>
<evidence type="ECO:0000259" key="3">
    <source>
        <dbReference type="PROSITE" id="PS50800"/>
    </source>
</evidence>
<dbReference type="OrthoDB" id="62622at2759"/>
<feature type="region of interest" description="Disordered" evidence="2">
    <location>
        <begin position="92"/>
        <end position="318"/>
    </location>
</feature>
<keyword evidence="5" id="KW-1185">Reference proteome</keyword>
<name>A0A2J8AER9_9CHLO</name>
<feature type="compositionally biased region" description="Polar residues" evidence="2">
    <location>
        <begin position="179"/>
        <end position="192"/>
    </location>
</feature>
<dbReference type="GO" id="GO:0010005">
    <property type="term" value="C:cortical microtubule, transverse to long axis"/>
    <property type="evidence" value="ECO:0007669"/>
    <property type="project" value="TreeGrafter"/>
</dbReference>
<feature type="compositionally biased region" description="Polar residues" evidence="2">
    <location>
        <begin position="277"/>
        <end position="295"/>
    </location>
</feature>